<evidence type="ECO:0000256" key="5">
    <source>
        <dbReference type="SAM" id="MobiDB-lite"/>
    </source>
</evidence>
<dbReference type="Proteomes" id="UP000685013">
    <property type="component" value="Chromosome 5"/>
</dbReference>
<dbReference type="PANTHER" id="PTHR47447">
    <property type="entry name" value="OS03G0856100 PROTEIN"/>
    <property type="match status" value="1"/>
</dbReference>
<feature type="repeat" description="PPR" evidence="3">
    <location>
        <begin position="989"/>
        <end position="1023"/>
    </location>
</feature>
<accession>A0AAV6NL38</accession>
<organism evidence="6 7">
    <name type="scientific">Cucurbita argyrosperma subsp. sororia</name>
    <dbReference type="NCBI Taxonomy" id="37648"/>
    <lineage>
        <taxon>Eukaryota</taxon>
        <taxon>Viridiplantae</taxon>
        <taxon>Streptophyta</taxon>
        <taxon>Embryophyta</taxon>
        <taxon>Tracheophyta</taxon>
        <taxon>Spermatophyta</taxon>
        <taxon>Magnoliopsida</taxon>
        <taxon>eudicotyledons</taxon>
        <taxon>Gunneridae</taxon>
        <taxon>Pentapetalae</taxon>
        <taxon>rosids</taxon>
        <taxon>fabids</taxon>
        <taxon>Cucurbitales</taxon>
        <taxon>Cucurbitaceae</taxon>
        <taxon>Cucurbiteae</taxon>
        <taxon>Cucurbita</taxon>
    </lineage>
</organism>
<feature type="non-terminal residue" evidence="6">
    <location>
        <position position="1"/>
    </location>
</feature>
<evidence type="ECO:0000256" key="2">
    <source>
        <dbReference type="ARBA" id="ARBA00022737"/>
    </source>
</evidence>
<dbReference type="NCBIfam" id="TIGR00756">
    <property type="entry name" value="PPR"/>
    <property type="match status" value="11"/>
</dbReference>
<feature type="repeat" description="PPR" evidence="3">
    <location>
        <begin position="884"/>
        <end position="918"/>
    </location>
</feature>
<feature type="compositionally biased region" description="Acidic residues" evidence="5">
    <location>
        <begin position="462"/>
        <end position="475"/>
    </location>
</feature>
<keyword evidence="4" id="KW-0175">Coiled coil</keyword>
<feature type="coiled-coil region" evidence="4">
    <location>
        <begin position="202"/>
        <end position="229"/>
    </location>
</feature>
<evidence type="ECO:0000256" key="3">
    <source>
        <dbReference type="PROSITE-ProRule" id="PRU00708"/>
    </source>
</evidence>
<feature type="region of interest" description="Disordered" evidence="5">
    <location>
        <begin position="1"/>
        <end position="30"/>
    </location>
</feature>
<keyword evidence="2" id="KW-0677">Repeat</keyword>
<evidence type="ECO:0000313" key="6">
    <source>
        <dbReference type="EMBL" id="KAG6599105.1"/>
    </source>
</evidence>
<dbReference type="Pfam" id="PF05542">
    <property type="entry name" value="DUF760"/>
    <property type="match status" value="2"/>
</dbReference>
<feature type="repeat" description="PPR" evidence="3">
    <location>
        <begin position="919"/>
        <end position="953"/>
    </location>
</feature>
<feature type="repeat" description="PPR" evidence="3">
    <location>
        <begin position="1024"/>
        <end position="1058"/>
    </location>
</feature>
<comment type="caution">
    <text evidence="6">The sequence shown here is derived from an EMBL/GenBank/DDBJ whole genome shotgun (WGS) entry which is preliminary data.</text>
</comment>
<proteinExistence type="inferred from homology"/>
<evidence type="ECO:0000313" key="7">
    <source>
        <dbReference type="Proteomes" id="UP000685013"/>
    </source>
</evidence>
<name>A0AAV6NL38_9ROSI</name>
<feature type="repeat" description="PPR" evidence="3">
    <location>
        <begin position="674"/>
        <end position="708"/>
    </location>
</feature>
<gene>
    <name evidence="6" type="primary">CRP1</name>
    <name evidence="6" type="ORF">SDJN03_08883</name>
</gene>
<feature type="repeat" description="PPR" evidence="3">
    <location>
        <begin position="849"/>
        <end position="883"/>
    </location>
</feature>
<feature type="compositionally biased region" description="Low complexity" evidence="5">
    <location>
        <begin position="8"/>
        <end position="30"/>
    </location>
</feature>
<evidence type="ECO:0000256" key="4">
    <source>
        <dbReference type="SAM" id="Coils"/>
    </source>
</evidence>
<feature type="repeat" description="PPR" evidence="3">
    <location>
        <begin position="709"/>
        <end position="743"/>
    </location>
</feature>
<dbReference type="Pfam" id="PF13812">
    <property type="entry name" value="PPR_3"/>
    <property type="match status" value="2"/>
</dbReference>
<feature type="region of interest" description="Disordered" evidence="5">
    <location>
        <begin position="455"/>
        <end position="486"/>
    </location>
</feature>
<dbReference type="InterPro" id="IPR002885">
    <property type="entry name" value="PPR_rpt"/>
</dbReference>
<sequence>MSSLTLKPSFPTSKLSFLSSSSSSSSTFPRISPISFPRKLRYGVALRLRAYNSSKSDSADASSGDSKLPNGTLPKTRRDILLEYVKNVQPEFMELFVQRAPQQVVEAMRQTVTNMIGTLPPQFFAVTVTTVAENLAQLMYSVMMTGYMFKNAQYRLELQQSLEQVALPEPKNEKDDSNYAAGTQKNVTGEVIRWNNVSGPEKIDAKRYIELLEAEIEELNRQVGRKSSQGQNELLEYLKTLEPQNLKELSSSAGEDAVDAMNTFIKRLLAASDPTQMKTSVTETTAPELAKLLYWLMVVGYGIRNIEVRFDMERILGSSPKLAELPPGEIVNHSAFIWIAFWSRRCLHNFPDHPIQFSDNMLLLSPLPLSTRFPATQLPSPTVFLHHQNPPITTHLSFPIISAAAATTTSFSSVVTCSTSSDALELDVFENDHVSFQSRRYDFTPLLDFLSRSPAYPKSDSDSEVEFDSVLDSDSESDKASPTSLDPTEFQLAETYRAVPAPLWHSLLKSLCASSSSIGLGYAVVLWLQKHNLCFSYELLYSILIHALGRSEKLYEAFILSQSQTLTPLTYNALIGACARNNDSEKALNLISRMRQDGYQSDFVNYSLIIQSLTRTNKIDVPILQKLYEEIESDKIELDGQLLNDIILGFAKAGDPNRALYFLSMVQASGLNPKTSTFVAIISALGNYGRTEEAEAIFEEMKEGGLKPRIKAFNALLKGYAKKGSLKEAESIVSEMEKSGLSPDEHTYGLLVDAYANVGSWQSARQLLKQMEARNVQPNTFIFSRILASYRDRGEWQKTFEVLREMKNCNVKPDRHFYNVMIDTFGKFNCVDHAMETYERMLSEGIEPDVVTWNTLIDCHRKHGYHERAAELFEEMQERGYFPCPTTYNIMINSLGEQEKWDEVKILLGKMQSQGLLPNVITYTTLVDIYGQSGRFNDAIECLEAMKSAGLKPSSTMYNALINAFAQKGLSEQAVNAYRVMRSDGLKPSLLALNSLINAFGEDRRDIEAFTILQYMKENDVKPDVVTYTTLMKALIRVEKFDKVPAVYEEMILSGCTPDGKARAMLRTNLQEFIKPILIGIAYSSLSHFL</sequence>
<dbReference type="InterPro" id="IPR008479">
    <property type="entry name" value="DUF760"/>
</dbReference>
<feature type="repeat" description="PPR" evidence="3">
    <location>
        <begin position="954"/>
        <end position="988"/>
    </location>
</feature>
<comment type="similarity">
    <text evidence="1">Belongs to the PPR family. P subfamily.</text>
</comment>
<keyword evidence="7" id="KW-1185">Reference proteome</keyword>
<reference evidence="6 7" key="1">
    <citation type="journal article" date="2021" name="Hortic Res">
        <title>The domestication of Cucurbita argyrosperma as revealed by the genome of its wild relative.</title>
        <authorList>
            <person name="Barrera-Redondo J."/>
            <person name="Sanchez-de la Vega G."/>
            <person name="Aguirre-Liguori J.A."/>
            <person name="Castellanos-Morales G."/>
            <person name="Gutierrez-Guerrero Y.T."/>
            <person name="Aguirre-Dugua X."/>
            <person name="Aguirre-Planter E."/>
            <person name="Tenaillon M.I."/>
            <person name="Lira-Saade R."/>
            <person name="Eguiarte L.E."/>
        </authorList>
    </citation>
    <scope>NUCLEOTIDE SEQUENCE [LARGE SCALE GENOMIC DNA]</scope>
    <source>
        <strain evidence="6">JBR-2021</strain>
    </source>
</reference>
<dbReference type="PROSITE" id="PS51375">
    <property type="entry name" value="PPR"/>
    <property type="match status" value="12"/>
</dbReference>
<dbReference type="Pfam" id="PF01535">
    <property type="entry name" value="PPR"/>
    <property type="match status" value="2"/>
</dbReference>
<feature type="repeat" description="PPR" evidence="3">
    <location>
        <begin position="779"/>
        <end position="813"/>
    </location>
</feature>
<dbReference type="Pfam" id="PF13041">
    <property type="entry name" value="PPR_2"/>
    <property type="match status" value="3"/>
</dbReference>
<dbReference type="PANTHER" id="PTHR47447:SF24">
    <property type="entry name" value="PENTATRICOPEPTIDE REPEAT-CONTAINING PROTEIN"/>
    <property type="match status" value="1"/>
</dbReference>
<dbReference type="FunFam" id="1.25.40.10:FF:000947">
    <property type="entry name" value="Pentatricopeptide repeat-containing protein, chloroplastic isoform A"/>
    <property type="match status" value="1"/>
</dbReference>
<dbReference type="EMBL" id="JAGKQH010000005">
    <property type="protein sequence ID" value="KAG6599105.1"/>
    <property type="molecule type" value="Genomic_DNA"/>
</dbReference>
<feature type="repeat" description="PPR" evidence="3">
    <location>
        <begin position="567"/>
        <end position="601"/>
    </location>
</feature>
<evidence type="ECO:0000256" key="1">
    <source>
        <dbReference type="ARBA" id="ARBA00007626"/>
    </source>
</evidence>
<dbReference type="FunFam" id="1.25.40.10:FF:001589">
    <property type="entry name" value="Pentatricopeptide repeat-containing protein, chloroplastic isoform A"/>
    <property type="match status" value="1"/>
</dbReference>
<protein>
    <submittedName>
        <fullName evidence="6">Pentatricopeptide repeat-containing protein, chloroplastic</fullName>
    </submittedName>
</protein>
<feature type="repeat" description="PPR" evidence="3">
    <location>
        <begin position="814"/>
        <end position="848"/>
    </location>
</feature>
<feature type="repeat" description="PPR" evidence="3">
    <location>
        <begin position="744"/>
        <end position="778"/>
    </location>
</feature>
<dbReference type="AlphaFoldDB" id="A0AAV6NL38"/>